<organism evidence="3 4">
    <name type="scientific">Arabidopsis arenosa</name>
    <name type="common">Sand rock-cress</name>
    <name type="synonym">Cardaminopsis arenosa</name>
    <dbReference type="NCBI Taxonomy" id="38785"/>
    <lineage>
        <taxon>Eukaryota</taxon>
        <taxon>Viridiplantae</taxon>
        <taxon>Streptophyta</taxon>
        <taxon>Embryophyta</taxon>
        <taxon>Tracheophyta</taxon>
        <taxon>Spermatophyta</taxon>
        <taxon>Magnoliopsida</taxon>
        <taxon>eudicotyledons</taxon>
        <taxon>Gunneridae</taxon>
        <taxon>Pentapetalae</taxon>
        <taxon>rosids</taxon>
        <taxon>malvids</taxon>
        <taxon>Brassicales</taxon>
        <taxon>Brassicaceae</taxon>
        <taxon>Camelineae</taxon>
        <taxon>Arabidopsis</taxon>
    </lineage>
</organism>
<evidence type="ECO:0000313" key="4">
    <source>
        <dbReference type="Proteomes" id="UP000682877"/>
    </source>
</evidence>
<keyword evidence="2" id="KW-0812">Transmembrane</keyword>
<dbReference type="InterPro" id="IPR002187">
    <property type="entry name" value="N-reg_PII"/>
</dbReference>
<dbReference type="GO" id="GO:0006808">
    <property type="term" value="P:regulation of nitrogen utilization"/>
    <property type="evidence" value="ECO:0007669"/>
    <property type="project" value="InterPro"/>
</dbReference>
<feature type="transmembrane region" description="Helical" evidence="2">
    <location>
        <begin position="238"/>
        <end position="258"/>
    </location>
</feature>
<dbReference type="PROSITE" id="PS51343">
    <property type="entry name" value="PII_GLNB_DOM"/>
    <property type="match status" value="1"/>
</dbReference>
<accession>A0A8S2AY44</accession>
<dbReference type="Gene3D" id="3.30.70.120">
    <property type="match status" value="1"/>
</dbReference>
<dbReference type="InterPro" id="IPR015867">
    <property type="entry name" value="N-reg_PII/ATP_PRibTrfase_C"/>
</dbReference>
<keyword evidence="4" id="KW-1185">Reference proteome</keyword>
<reference evidence="3" key="1">
    <citation type="submission" date="2021-01" db="EMBL/GenBank/DDBJ databases">
        <authorList>
            <person name="Bezrukov I."/>
        </authorList>
    </citation>
    <scope>NUCLEOTIDE SEQUENCE</scope>
</reference>
<dbReference type="PANTHER" id="PTHR36774:SF1">
    <property type="entry name" value="INSULIN-INDUCED PROTEIN"/>
    <property type="match status" value="1"/>
</dbReference>
<evidence type="ECO:0008006" key="5">
    <source>
        <dbReference type="Google" id="ProtNLM"/>
    </source>
</evidence>
<dbReference type="PROSITE" id="PS00638">
    <property type="entry name" value="PII_GLNB_CTER"/>
    <property type="match status" value="1"/>
</dbReference>
<gene>
    <name evidence="3" type="ORF">AARE701A_LOCUS17085</name>
</gene>
<dbReference type="InterPro" id="IPR017918">
    <property type="entry name" value="N-reg_PII_CS"/>
</dbReference>
<keyword evidence="2" id="KW-0472">Membrane</keyword>
<protein>
    <recommendedName>
        <fullName evidence="5">Nitrogen regulatory protein P-II homolog</fullName>
    </recommendedName>
</protein>
<dbReference type="Pfam" id="PF00543">
    <property type="entry name" value="P-II"/>
    <property type="match status" value="1"/>
</dbReference>
<dbReference type="SUPFAM" id="SSF54913">
    <property type="entry name" value="GlnB-like"/>
    <property type="match status" value="1"/>
</dbReference>
<dbReference type="GO" id="GO:0030234">
    <property type="term" value="F:enzyme regulator activity"/>
    <property type="evidence" value="ECO:0007669"/>
    <property type="project" value="InterPro"/>
</dbReference>
<keyword evidence="2" id="KW-1133">Transmembrane helix</keyword>
<evidence type="ECO:0000256" key="1">
    <source>
        <dbReference type="RuleBase" id="RU003936"/>
    </source>
</evidence>
<dbReference type="EMBL" id="LR999456">
    <property type="protein sequence ID" value="CAE6141551.1"/>
    <property type="molecule type" value="Genomic_DNA"/>
</dbReference>
<sequence>MAASMTKPISITSLGFYSDRKNIAFSDCISICSGFRHSRPSCLDLVTKSPSNNTRVLPVVRAQSSSDYIPDSKFYKVEAIVRPWSLEKVSSALLKIGIRGVTVSDVRGFGAQGGSTERHGGSEFSEDKFIAKVKMEIVVKKDQVESVINTIIDGARTGEIGDGKIFVIPVSDVIRVRTGERGEKAEKMTDWKMFVLAISSPSTTLIRPLKRKGPNRSPVRKILCLSQRRQSKTGTGKSWIVPVSLSLFGSGFVLGPLLDGLHSRVDLVVYQNGAFQIGPLHTNIWVPFLLGLFYCTVGLLQLLLDETTSIKPPRGNLDKTIISLLALVVFLELSAEMYKAGVSDNIEAYILFALAEFIWFSLDRTWLGFTIATLLGVACSLAEIPIMQFFHLWYYPEANIEIFGQGLDSYGEDDY</sequence>
<name>A0A8S2AY44_ARAAE</name>
<evidence type="ECO:0000313" key="3">
    <source>
        <dbReference type="EMBL" id="CAE6141551.1"/>
    </source>
</evidence>
<comment type="similarity">
    <text evidence="1">Belongs to the P(II) protein family.</text>
</comment>
<dbReference type="SMART" id="SM00938">
    <property type="entry name" value="P-II"/>
    <property type="match status" value="1"/>
</dbReference>
<feature type="transmembrane region" description="Helical" evidence="2">
    <location>
        <begin position="284"/>
        <end position="304"/>
    </location>
</feature>
<evidence type="ECO:0000256" key="2">
    <source>
        <dbReference type="SAM" id="Phobius"/>
    </source>
</evidence>
<dbReference type="PRINTS" id="PR00340">
    <property type="entry name" value="PIIGLNB"/>
</dbReference>
<proteinExistence type="inferred from homology"/>
<dbReference type="PANTHER" id="PTHR36774">
    <property type="entry name" value="INSULIN-INDUCED PROTEIN"/>
    <property type="match status" value="1"/>
</dbReference>
<feature type="transmembrane region" description="Helical" evidence="2">
    <location>
        <begin position="369"/>
        <end position="394"/>
    </location>
</feature>
<dbReference type="InterPro" id="IPR011322">
    <property type="entry name" value="N-reg_PII-like_a/b"/>
</dbReference>
<dbReference type="AlphaFoldDB" id="A0A8S2AY44"/>
<dbReference type="Proteomes" id="UP000682877">
    <property type="component" value="Chromosome 6"/>
</dbReference>